<evidence type="ECO:0000313" key="2">
    <source>
        <dbReference type="Proteomes" id="UP000221734"/>
    </source>
</evidence>
<sequence length="123" mass="14280">MDLQYIKNTIVELKERDKIYSHELELNTLEEANKIVKVGALTVGTDSKGKIIAQNVLYPTQFSQKAVENILTMNWRNGNGERVEPLVYGRNDWYRERLKTINGILKLMDESKTENYDSVETKE</sequence>
<organism evidence="1 2">
    <name type="scientific">Kuenenia stuttgartiensis</name>
    <dbReference type="NCBI Taxonomy" id="174633"/>
    <lineage>
        <taxon>Bacteria</taxon>
        <taxon>Pseudomonadati</taxon>
        <taxon>Planctomycetota</taxon>
        <taxon>Candidatus Brocadiia</taxon>
        <taxon>Candidatus Brocadiales</taxon>
        <taxon>Candidatus Brocadiaceae</taxon>
        <taxon>Candidatus Kuenenia</taxon>
    </lineage>
</organism>
<protein>
    <submittedName>
        <fullName evidence="1">Uncharacterized protein</fullName>
    </submittedName>
</protein>
<accession>A0A2C9CGC4</accession>
<name>A0A2C9CGC4_KUEST</name>
<dbReference type="EMBL" id="LT934425">
    <property type="protein sequence ID" value="SOH04705.1"/>
    <property type="molecule type" value="Genomic_DNA"/>
</dbReference>
<dbReference type="Proteomes" id="UP000221734">
    <property type="component" value="Chromosome Kuenenia_stuttgartiensis_MBR1"/>
</dbReference>
<reference evidence="2" key="1">
    <citation type="submission" date="2017-10" db="EMBL/GenBank/DDBJ databases">
        <authorList>
            <person name="Frank J."/>
        </authorList>
    </citation>
    <scope>NUCLEOTIDE SEQUENCE [LARGE SCALE GENOMIC DNA]</scope>
</reference>
<dbReference type="RefSeq" id="WP_099325392.1">
    <property type="nucleotide sequence ID" value="NZ_LT934425.1"/>
</dbReference>
<gene>
    <name evidence="1" type="ORF">KSMBR1_2208</name>
</gene>
<evidence type="ECO:0000313" key="1">
    <source>
        <dbReference type="EMBL" id="SOH04705.1"/>
    </source>
</evidence>
<keyword evidence="2" id="KW-1185">Reference proteome</keyword>
<dbReference type="AlphaFoldDB" id="A0A2C9CGC4"/>
<dbReference type="KEGG" id="kst:KSMBR1_2208"/>
<proteinExistence type="predicted"/>